<feature type="signal peptide" evidence="1">
    <location>
        <begin position="1"/>
        <end position="29"/>
    </location>
</feature>
<dbReference type="SUPFAM" id="SSF50998">
    <property type="entry name" value="Quinoprotein alcohol dehydrogenase-like"/>
    <property type="match status" value="1"/>
</dbReference>
<comment type="caution">
    <text evidence="2">The sequence shown here is derived from an EMBL/GenBank/DDBJ whole genome shotgun (WGS) entry which is preliminary data.</text>
</comment>
<evidence type="ECO:0000313" key="2">
    <source>
        <dbReference type="EMBL" id="MEE2049796.1"/>
    </source>
</evidence>
<evidence type="ECO:0000313" key="3">
    <source>
        <dbReference type="Proteomes" id="UP001348641"/>
    </source>
</evidence>
<evidence type="ECO:0000256" key="1">
    <source>
        <dbReference type="SAM" id="SignalP"/>
    </source>
</evidence>
<proteinExistence type="predicted"/>
<dbReference type="PROSITE" id="PS51257">
    <property type="entry name" value="PROKAR_LIPOPROTEIN"/>
    <property type="match status" value="1"/>
</dbReference>
<name>A0ABU7KKI1_9ACTN</name>
<protein>
    <submittedName>
        <fullName evidence="2">ABC transporter</fullName>
    </submittedName>
</protein>
<keyword evidence="1" id="KW-0732">Signal</keyword>
<dbReference type="Gene3D" id="2.130.10.10">
    <property type="entry name" value="YVTN repeat-like/Quinoprotein amine dehydrogenase"/>
    <property type="match status" value="1"/>
</dbReference>
<accession>A0ABU7KKI1</accession>
<dbReference type="EMBL" id="JAUUCC010000007">
    <property type="protein sequence ID" value="MEE2049796.1"/>
    <property type="molecule type" value="Genomic_DNA"/>
</dbReference>
<feature type="chain" id="PRO_5045256818" evidence="1">
    <location>
        <begin position="30"/>
        <end position="402"/>
    </location>
</feature>
<dbReference type="RefSeq" id="WP_330157050.1">
    <property type="nucleotide sequence ID" value="NZ_BAAAJA010000002.1"/>
</dbReference>
<gene>
    <name evidence="2" type="ORF">Q8A49_04735</name>
</gene>
<dbReference type="InterPro" id="IPR015943">
    <property type="entry name" value="WD40/YVTN_repeat-like_dom_sf"/>
</dbReference>
<dbReference type="InterPro" id="IPR011047">
    <property type="entry name" value="Quinoprotein_ADH-like_sf"/>
</dbReference>
<reference evidence="2 3" key="1">
    <citation type="submission" date="2023-07" db="EMBL/GenBank/DDBJ databases">
        <authorList>
            <person name="Girao M."/>
            <person name="Carvalho M.F."/>
        </authorList>
    </citation>
    <scope>NUCLEOTIDE SEQUENCE [LARGE SCALE GENOMIC DNA]</scope>
    <source>
        <strain evidence="2 3">66/93</strain>
    </source>
</reference>
<sequence length="402" mass="41989">MNRPHRRTAVPGVSAWMLAAALLTGCASAPDPQEPEDGEATPHGYVEGAEEAAEPQSRLVVADAEGAVQVLDLITGETTLLDPVGPVDGITGDGRFAYLFSSDERMTTVIDSGTWTVDHGDHMHYYRADIRPAGTAEGIAAANAATDTALTALTDGGGGVSLLDRPSLEDGAVEPVDIATTGDAPAVVAPHGGAVVTAGADGVHVDDRSGEPVLTLDEECTDPRGQATTRRGLVIGCEEGALLVTEDDGEFAGETLPYPDGLPDGARAGEFHHRPGAGALAAVPAPDTVLALDLAEQRWDHWELPGVVSVAAVGEGASVLALTEDGVLRSFDPETGEERARTELLDEVDTEHPPSIRVDTSRAYVNDVRGGLVHEIDYNDDLRVARTFETGVAPQYMVETGR</sequence>
<dbReference type="Proteomes" id="UP001348641">
    <property type="component" value="Unassembled WGS sequence"/>
</dbReference>
<organism evidence="2 3">
    <name type="scientific">Nocardiopsis tropica</name>
    <dbReference type="NCBI Taxonomy" id="109330"/>
    <lineage>
        <taxon>Bacteria</taxon>
        <taxon>Bacillati</taxon>
        <taxon>Actinomycetota</taxon>
        <taxon>Actinomycetes</taxon>
        <taxon>Streptosporangiales</taxon>
        <taxon>Nocardiopsidaceae</taxon>
        <taxon>Nocardiopsis</taxon>
    </lineage>
</organism>